<dbReference type="Proteomes" id="UP000039324">
    <property type="component" value="Unassembled WGS sequence"/>
</dbReference>
<dbReference type="PANTHER" id="PTHR23506:SF26">
    <property type="entry name" value="MFS-TYPE TRANSPORTER SLC18B1"/>
    <property type="match status" value="1"/>
</dbReference>
<dbReference type="OMA" id="TIIMSEF"/>
<dbReference type="EMBL" id="OVEO01000003">
    <property type="protein sequence ID" value="SPQ95036.1"/>
    <property type="molecule type" value="Genomic_DNA"/>
</dbReference>
<dbReference type="OrthoDB" id="446368at2759"/>
<feature type="transmembrane region" description="Helical" evidence="7">
    <location>
        <begin position="264"/>
        <end position="284"/>
    </location>
</feature>
<feature type="transmembrane region" description="Helical" evidence="7">
    <location>
        <begin position="361"/>
        <end position="383"/>
    </location>
</feature>
<evidence type="ECO:0000256" key="3">
    <source>
        <dbReference type="ARBA" id="ARBA00022448"/>
    </source>
</evidence>
<dbReference type="InterPro" id="IPR050930">
    <property type="entry name" value="MFS_Vesicular_Transporter"/>
</dbReference>
<gene>
    <name evidence="9" type="ORF">PBRA_002900</name>
    <name evidence="10" type="ORF">PLBR_LOCUS2251</name>
</gene>
<keyword evidence="5 7" id="KW-1133">Transmembrane helix</keyword>
<dbReference type="SUPFAM" id="SSF103473">
    <property type="entry name" value="MFS general substrate transporter"/>
    <property type="match status" value="1"/>
</dbReference>
<keyword evidence="3" id="KW-0813">Transport</keyword>
<reference evidence="9 11" key="1">
    <citation type="submission" date="2015-02" db="EMBL/GenBank/DDBJ databases">
        <authorList>
            <person name="Chooi Y.-H."/>
        </authorList>
    </citation>
    <scope>NUCLEOTIDE SEQUENCE [LARGE SCALE GENOMIC DNA]</scope>
    <source>
        <strain evidence="9">E3</strain>
    </source>
</reference>
<feature type="transmembrane region" description="Helical" evidence="7">
    <location>
        <begin position="236"/>
        <end position="257"/>
    </location>
</feature>
<evidence type="ECO:0000256" key="6">
    <source>
        <dbReference type="ARBA" id="ARBA00023136"/>
    </source>
</evidence>
<keyword evidence="4 7" id="KW-0812">Transmembrane</keyword>
<feature type="transmembrane region" description="Helical" evidence="7">
    <location>
        <begin position="196"/>
        <end position="216"/>
    </location>
</feature>
<dbReference type="STRING" id="37360.A0A0G4J5P8"/>
<proteinExistence type="inferred from homology"/>
<evidence type="ECO:0000313" key="12">
    <source>
        <dbReference type="Proteomes" id="UP000290189"/>
    </source>
</evidence>
<accession>A0A0G4J5P8</accession>
<feature type="transmembrane region" description="Helical" evidence="7">
    <location>
        <begin position="60"/>
        <end position="79"/>
    </location>
</feature>
<evidence type="ECO:0000313" key="9">
    <source>
        <dbReference type="EMBL" id="CEP02933.1"/>
    </source>
</evidence>
<keyword evidence="6 7" id="KW-0472">Membrane</keyword>
<evidence type="ECO:0000256" key="4">
    <source>
        <dbReference type="ARBA" id="ARBA00022692"/>
    </source>
</evidence>
<evidence type="ECO:0000313" key="10">
    <source>
        <dbReference type="EMBL" id="SPQ95036.1"/>
    </source>
</evidence>
<dbReference type="InterPro" id="IPR001958">
    <property type="entry name" value="Tet-R_TetA/multi-R_MdtG-like"/>
</dbReference>
<feature type="domain" description="Major facilitator superfamily (MFS) profile" evidence="8">
    <location>
        <begin position="1"/>
        <end position="388"/>
    </location>
</feature>
<name>A0A0G4J5P8_PLABS</name>
<evidence type="ECO:0000256" key="2">
    <source>
        <dbReference type="ARBA" id="ARBA00006829"/>
    </source>
</evidence>
<dbReference type="InterPro" id="IPR020846">
    <property type="entry name" value="MFS_dom"/>
</dbReference>
<feature type="transmembrane region" description="Helical" evidence="7">
    <location>
        <begin position="31"/>
        <end position="53"/>
    </location>
</feature>
<feature type="transmembrane region" description="Helical" evidence="7">
    <location>
        <begin position="154"/>
        <end position="175"/>
    </location>
</feature>
<feature type="transmembrane region" description="Helical" evidence="7">
    <location>
        <begin position="125"/>
        <end position="148"/>
    </location>
</feature>
<reference evidence="10 12" key="2">
    <citation type="submission" date="2018-03" db="EMBL/GenBank/DDBJ databases">
        <authorList>
            <person name="Fogelqvist J."/>
        </authorList>
    </citation>
    <scope>NUCLEOTIDE SEQUENCE [LARGE SCALE GENOMIC DNA]</scope>
</reference>
<dbReference type="EMBL" id="CDSF01000133">
    <property type="protein sequence ID" value="CEP02933.1"/>
    <property type="molecule type" value="Genomic_DNA"/>
</dbReference>
<evidence type="ECO:0000313" key="11">
    <source>
        <dbReference type="Proteomes" id="UP000039324"/>
    </source>
</evidence>
<evidence type="ECO:0000256" key="1">
    <source>
        <dbReference type="ARBA" id="ARBA00004141"/>
    </source>
</evidence>
<dbReference type="Gene3D" id="1.20.1250.20">
    <property type="entry name" value="MFS general substrate transporter like domains"/>
    <property type="match status" value="2"/>
</dbReference>
<dbReference type="PROSITE" id="PS50850">
    <property type="entry name" value="MFS"/>
    <property type="match status" value="1"/>
</dbReference>
<sequence length="399" mass="40444">MLSLVLALPLSLVGPFFPGEAVRHDVSLVDAGAVLSVLPFAVLVTAPTFGMLIPILGPKALILTGVIASGISTAAFALIDDFKGTPFVVAGLAVRLVQGIGSAASSTGSEALIASMFTGCDVGKVAGLLAASVSVGYMLGPLLGGFLFEYGGFRLPFFVVGALTLITIVPLMCLIPRRDKTPRKRSQVTVYQIMTTPGVALIFAASVVGMAVFSFLDLALQPELASQNVSPSSVGLLFVMISLIYALAAPAIGWVSTPANTRGLIVFGLSLVAASLCVLGPAPIGFIPRALSLRCGSLVFLSAGAAMVLVPVVPQMVELTKHLGAGATDVVSGVVIASYSLGEIIGPVVGGALLQYVGMSMGASIFATCILGVALAVLAAPILPPGSSSELTKPLLAEP</sequence>
<dbReference type="Pfam" id="PF07690">
    <property type="entry name" value="MFS_1"/>
    <property type="match status" value="1"/>
</dbReference>
<feature type="transmembrane region" description="Helical" evidence="7">
    <location>
        <begin position="290"/>
        <end position="310"/>
    </location>
</feature>
<geneLocation type="mitochondrion" evidence="10"/>
<dbReference type="GO" id="GO:0016020">
    <property type="term" value="C:membrane"/>
    <property type="evidence" value="ECO:0007669"/>
    <property type="project" value="UniProtKB-SubCell"/>
</dbReference>
<protein>
    <recommendedName>
        <fullName evidence="8">Major facilitator superfamily (MFS) profile domain-containing protein</fullName>
    </recommendedName>
</protein>
<comment type="subcellular location">
    <subcellularLocation>
        <location evidence="1">Membrane</location>
        <topology evidence="1">Multi-pass membrane protein</topology>
    </subcellularLocation>
</comment>
<keyword evidence="10" id="KW-0496">Mitochondrion</keyword>
<evidence type="ECO:0000259" key="8">
    <source>
        <dbReference type="PROSITE" id="PS50850"/>
    </source>
</evidence>
<comment type="similarity">
    <text evidence="2">Belongs to the major facilitator superfamily. Vesicular transporter family.</text>
</comment>
<evidence type="ECO:0000256" key="7">
    <source>
        <dbReference type="SAM" id="Phobius"/>
    </source>
</evidence>
<dbReference type="PRINTS" id="PR01035">
    <property type="entry name" value="TCRTETA"/>
</dbReference>
<keyword evidence="11" id="KW-1185">Reference proteome</keyword>
<dbReference type="AlphaFoldDB" id="A0A0G4J5P8"/>
<dbReference type="GO" id="GO:0022857">
    <property type="term" value="F:transmembrane transporter activity"/>
    <property type="evidence" value="ECO:0007669"/>
    <property type="project" value="InterPro"/>
</dbReference>
<evidence type="ECO:0000256" key="5">
    <source>
        <dbReference type="ARBA" id="ARBA00022989"/>
    </source>
</evidence>
<dbReference type="Proteomes" id="UP000290189">
    <property type="component" value="Unassembled WGS sequence"/>
</dbReference>
<dbReference type="InterPro" id="IPR036259">
    <property type="entry name" value="MFS_trans_sf"/>
</dbReference>
<dbReference type="InterPro" id="IPR011701">
    <property type="entry name" value="MFS"/>
</dbReference>
<dbReference type="PANTHER" id="PTHR23506">
    <property type="entry name" value="GH10249P"/>
    <property type="match status" value="1"/>
</dbReference>
<organism evidence="9 11">
    <name type="scientific">Plasmodiophora brassicae</name>
    <name type="common">Clubroot disease agent</name>
    <dbReference type="NCBI Taxonomy" id="37360"/>
    <lineage>
        <taxon>Eukaryota</taxon>
        <taxon>Sar</taxon>
        <taxon>Rhizaria</taxon>
        <taxon>Endomyxa</taxon>
        <taxon>Phytomyxea</taxon>
        <taxon>Plasmodiophorida</taxon>
        <taxon>Plasmodiophoridae</taxon>
        <taxon>Plasmodiophora</taxon>
    </lineage>
</organism>